<dbReference type="PANTHER" id="PTHR31541">
    <property type="entry name" value="B3 DOMAIN PLANT PROTEIN-RELATED"/>
    <property type="match status" value="1"/>
</dbReference>
<gene>
    <name evidence="8" type="ORF">HRI_002183100</name>
</gene>
<dbReference type="InterPro" id="IPR015300">
    <property type="entry name" value="DNA-bd_pseudobarrel_sf"/>
</dbReference>
<evidence type="ECO:0000256" key="2">
    <source>
        <dbReference type="ARBA" id="ARBA00023015"/>
    </source>
</evidence>
<dbReference type="PANTHER" id="PTHR31541:SF28">
    <property type="entry name" value="TF-B3 DOMAIN-CONTAINING PROTEIN"/>
    <property type="match status" value="1"/>
</dbReference>
<evidence type="ECO:0000256" key="1">
    <source>
        <dbReference type="ARBA" id="ARBA00004123"/>
    </source>
</evidence>
<dbReference type="CDD" id="cd10017">
    <property type="entry name" value="B3_DNA"/>
    <property type="match status" value="1"/>
</dbReference>
<evidence type="ECO:0000313" key="9">
    <source>
        <dbReference type="Proteomes" id="UP001165190"/>
    </source>
</evidence>
<dbReference type="EMBL" id="BSYR01000020">
    <property type="protein sequence ID" value="GMI85138.1"/>
    <property type="molecule type" value="Genomic_DNA"/>
</dbReference>
<dbReference type="Pfam" id="PF02362">
    <property type="entry name" value="B3"/>
    <property type="match status" value="1"/>
</dbReference>
<keyword evidence="5" id="KW-0539">Nucleus</keyword>
<keyword evidence="2" id="KW-0805">Transcription regulation</keyword>
<evidence type="ECO:0000259" key="7">
    <source>
        <dbReference type="SMART" id="SM01019"/>
    </source>
</evidence>
<accession>A0A9W7HXB3</accession>
<protein>
    <recommendedName>
        <fullName evidence="7">TF-B3 domain-containing protein</fullName>
    </recommendedName>
</protein>
<dbReference type="InterPro" id="IPR005508">
    <property type="entry name" value="At2g31720-like"/>
</dbReference>
<evidence type="ECO:0000256" key="5">
    <source>
        <dbReference type="ARBA" id="ARBA00023242"/>
    </source>
</evidence>
<dbReference type="SMART" id="SM01019">
    <property type="entry name" value="B3"/>
    <property type="match status" value="1"/>
</dbReference>
<dbReference type="Proteomes" id="UP001165190">
    <property type="component" value="Unassembled WGS sequence"/>
</dbReference>
<dbReference type="GO" id="GO:0005634">
    <property type="term" value="C:nucleus"/>
    <property type="evidence" value="ECO:0007669"/>
    <property type="project" value="UniProtKB-SubCell"/>
</dbReference>
<keyword evidence="9" id="KW-1185">Reference proteome</keyword>
<evidence type="ECO:0000313" key="8">
    <source>
        <dbReference type="EMBL" id="GMI85138.1"/>
    </source>
</evidence>
<dbReference type="GO" id="GO:0003677">
    <property type="term" value="F:DNA binding"/>
    <property type="evidence" value="ECO:0007669"/>
    <property type="project" value="UniProtKB-KW"/>
</dbReference>
<sequence length="426" mass="49739">MNKDENVAKETLTPEEYDDGVALTQDEYDAAFVLLYLKYRKSDEKTALELDTLERKFLEGKDRPQDEEEPSSDVHGRSEILESSSRPCQKRWKRVRFFFKKNQNQEPVVVIRPQPQDENVAKETLTPEEDMRERSLPTLLRWGSSKSKYLGRSNKLKLRDEEQSNRCCIPEYSYMVEAKVTELLSSDPCSSSKPFLFSCKTMKEECEKNQSKSMDNDNSGGERWWTDEEYSVAEALVSLQYAKFDKQSAVELKKRKRDDEQEAPRLIIIGGRNNRVLADYEPPDFPPVPTLSGLITECSKPYEKRLTETDLKRDQTRLLLCKDHVRQFMIPLLKQDENVRTGIPVTVYDPEGNEYDMKFKLWSSNMYVLTSNGWIRFCKQHGLVKDIDTVSVWMFRHRVTQKLCFVITSRRSPTFLAIDKAKTLIR</sequence>
<keyword evidence="3" id="KW-0238">DNA-binding</keyword>
<comment type="caution">
    <text evidence="8">The sequence shown here is derived from an EMBL/GenBank/DDBJ whole genome shotgun (WGS) entry which is preliminary data.</text>
</comment>
<dbReference type="AlphaFoldDB" id="A0A9W7HXB3"/>
<evidence type="ECO:0000256" key="3">
    <source>
        <dbReference type="ARBA" id="ARBA00023125"/>
    </source>
</evidence>
<proteinExistence type="predicted"/>
<dbReference type="SUPFAM" id="SSF101936">
    <property type="entry name" value="DNA-binding pseudobarrel domain"/>
    <property type="match status" value="1"/>
</dbReference>
<reference evidence="8" key="1">
    <citation type="submission" date="2023-05" db="EMBL/GenBank/DDBJ databases">
        <title>Genome and transcriptome analyses reveal genes involved in the formation of fine ridges on petal epidermal cells in Hibiscus trionum.</title>
        <authorList>
            <person name="Koshimizu S."/>
            <person name="Masuda S."/>
            <person name="Ishii T."/>
            <person name="Shirasu K."/>
            <person name="Hoshino A."/>
            <person name="Arita M."/>
        </authorList>
    </citation>
    <scope>NUCLEOTIDE SEQUENCE</scope>
    <source>
        <strain evidence="8">Hamamatsu line</strain>
    </source>
</reference>
<organism evidence="8 9">
    <name type="scientific">Hibiscus trionum</name>
    <name type="common">Flower of an hour</name>
    <dbReference type="NCBI Taxonomy" id="183268"/>
    <lineage>
        <taxon>Eukaryota</taxon>
        <taxon>Viridiplantae</taxon>
        <taxon>Streptophyta</taxon>
        <taxon>Embryophyta</taxon>
        <taxon>Tracheophyta</taxon>
        <taxon>Spermatophyta</taxon>
        <taxon>Magnoliopsida</taxon>
        <taxon>eudicotyledons</taxon>
        <taxon>Gunneridae</taxon>
        <taxon>Pentapetalae</taxon>
        <taxon>rosids</taxon>
        <taxon>malvids</taxon>
        <taxon>Malvales</taxon>
        <taxon>Malvaceae</taxon>
        <taxon>Malvoideae</taxon>
        <taxon>Hibiscus</taxon>
    </lineage>
</organism>
<name>A0A9W7HXB3_HIBTR</name>
<feature type="domain" description="TF-B3" evidence="7">
    <location>
        <begin position="302"/>
        <end position="411"/>
    </location>
</feature>
<keyword evidence="4" id="KW-0804">Transcription</keyword>
<dbReference type="Gene3D" id="2.40.330.10">
    <property type="entry name" value="DNA-binding pseudobarrel domain"/>
    <property type="match status" value="1"/>
</dbReference>
<dbReference type="InterPro" id="IPR003340">
    <property type="entry name" value="B3_DNA-bd"/>
</dbReference>
<evidence type="ECO:0000256" key="4">
    <source>
        <dbReference type="ARBA" id="ARBA00023163"/>
    </source>
</evidence>
<dbReference type="OrthoDB" id="668173at2759"/>
<feature type="region of interest" description="Disordered" evidence="6">
    <location>
        <begin position="59"/>
        <end position="82"/>
    </location>
</feature>
<comment type="subcellular location">
    <subcellularLocation>
        <location evidence="1">Nucleus</location>
    </subcellularLocation>
</comment>
<evidence type="ECO:0000256" key="6">
    <source>
        <dbReference type="SAM" id="MobiDB-lite"/>
    </source>
</evidence>